<evidence type="ECO:0000256" key="2">
    <source>
        <dbReference type="ARBA" id="ARBA00008668"/>
    </source>
</evidence>
<evidence type="ECO:0000256" key="5">
    <source>
        <dbReference type="ARBA" id="ARBA00022801"/>
    </source>
</evidence>
<evidence type="ECO:0000256" key="6">
    <source>
        <dbReference type="ARBA" id="ARBA00022963"/>
    </source>
</evidence>
<protein>
    <recommendedName>
        <fullName evidence="9">GDSL esterase/lipase</fullName>
    </recommendedName>
</protein>
<organism evidence="8">
    <name type="scientific">Fagus sylvatica</name>
    <name type="common">Beechnut</name>
    <dbReference type="NCBI Taxonomy" id="28930"/>
    <lineage>
        <taxon>Eukaryota</taxon>
        <taxon>Viridiplantae</taxon>
        <taxon>Streptophyta</taxon>
        <taxon>Embryophyta</taxon>
        <taxon>Tracheophyta</taxon>
        <taxon>Spermatophyta</taxon>
        <taxon>Magnoliopsida</taxon>
        <taxon>eudicotyledons</taxon>
        <taxon>Gunneridae</taxon>
        <taxon>Pentapetalae</taxon>
        <taxon>rosids</taxon>
        <taxon>fabids</taxon>
        <taxon>Fagales</taxon>
        <taxon>Fagaceae</taxon>
        <taxon>Fagus</taxon>
    </lineage>
</organism>
<dbReference type="GO" id="GO:0005576">
    <property type="term" value="C:extracellular region"/>
    <property type="evidence" value="ECO:0007669"/>
    <property type="project" value="UniProtKB-SubCell"/>
</dbReference>
<dbReference type="Pfam" id="PF00657">
    <property type="entry name" value="Lipase_GDSL"/>
    <property type="match status" value="1"/>
</dbReference>
<evidence type="ECO:0008006" key="9">
    <source>
        <dbReference type="Google" id="ProtNLM"/>
    </source>
</evidence>
<reference evidence="8" key="1">
    <citation type="submission" date="2018-02" db="EMBL/GenBank/DDBJ databases">
        <authorList>
            <person name="Cohen D.B."/>
            <person name="Kent A.D."/>
        </authorList>
    </citation>
    <scope>NUCLEOTIDE SEQUENCE</scope>
</reference>
<keyword evidence="4" id="KW-0732">Signal</keyword>
<dbReference type="EMBL" id="OIVN01004835">
    <property type="protein sequence ID" value="SPD19497.1"/>
    <property type="molecule type" value="Genomic_DNA"/>
</dbReference>
<evidence type="ECO:0000256" key="3">
    <source>
        <dbReference type="ARBA" id="ARBA00022525"/>
    </source>
</evidence>
<evidence type="ECO:0000256" key="4">
    <source>
        <dbReference type="ARBA" id="ARBA00022729"/>
    </source>
</evidence>
<accession>A0A2N9I076</accession>
<keyword evidence="7" id="KW-0443">Lipid metabolism</keyword>
<name>A0A2N9I076_FAGSY</name>
<evidence type="ECO:0000256" key="7">
    <source>
        <dbReference type="ARBA" id="ARBA00023098"/>
    </source>
</evidence>
<sequence length="318" mass="34979">MQLHVHGEPQVPCFFIFGDSLADNGNNNLLPTKARANYPPYGIDFPNGPTGRFTNGRTTVDIIAELLGFDKHIPPFANTNGFDILKGVNYASASAGIREETGKHLGTCISLNGQLKNHHVTVLGIERKLGGHDSAINHLKQCLYTVGMGGNDYINNYFMPRKYLSSRHYGPEQYAEVLIKQYSLQLRALYNNGARKFALSGLGLIGCLPYSMNLYGTNGSACVNNMNTAAQSFNKKLISLVDYLNKDLTDAKFIYLNTYGMVSGDPKDAGFTVINVGCCKVGDIGQCKPSETPCNNRNVYAFWDSFHPTEALNQNHCK</sequence>
<keyword evidence="6" id="KW-0442">Lipid degradation</keyword>
<dbReference type="Gene3D" id="3.40.50.1110">
    <property type="entry name" value="SGNH hydrolase"/>
    <property type="match status" value="1"/>
</dbReference>
<dbReference type="InterPro" id="IPR001087">
    <property type="entry name" value="GDSL"/>
</dbReference>
<keyword evidence="3" id="KW-0964">Secreted</keyword>
<dbReference type="InterPro" id="IPR036514">
    <property type="entry name" value="SGNH_hydro_sf"/>
</dbReference>
<comment type="similarity">
    <text evidence="2">Belongs to the 'GDSL' lipolytic enzyme family.</text>
</comment>
<dbReference type="PANTHER" id="PTHR45650:SF75">
    <property type="entry name" value="GDSL-LIKE LIPASE_ACYLHYDROLASE"/>
    <property type="match status" value="1"/>
</dbReference>
<dbReference type="GO" id="GO:0016788">
    <property type="term" value="F:hydrolase activity, acting on ester bonds"/>
    <property type="evidence" value="ECO:0007669"/>
    <property type="project" value="InterPro"/>
</dbReference>
<gene>
    <name evidence="8" type="ORF">FSB_LOCUS47379</name>
</gene>
<evidence type="ECO:0000256" key="1">
    <source>
        <dbReference type="ARBA" id="ARBA00004613"/>
    </source>
</evidence>
<comment type="subcellular location">
    <subcellularLocation>
        <location evidence="1">Secreted</location>
    </subcellularLocation>
</comment>
<dbReference type="InterPro" id="IPR035669">
    <property type="entry name" value="SGNH_plant_lipase-like"/>
</dbReference>
<dbReference type="GO" id="GO:0016042">
    <property type="term" value="P:lipid catabolic process"/>
    <property type="evidence" value="ECO:0007669"/>
    <property type="project" value="UniProtKB-KW"/>
</dbReference>
<dbReference type="InterPro" id="IPR051238">
    <property type="entry name" value="GDSL_esterase/lipase"/>
</dbReference>
<dbReference type="AlphaFoldDB" id="A0A2N9I076"/>
<dbReference type="CDD" id="cd01837">
    <property type="entry name" value="SGNH_plant_lipase_like"/>
    <property type="match status" value="1"/>
</dbReference>
<evidence type="ECO:0000313" key="8">
    <source>
        <dbReference type="EMBL" id="SPD19497.1"/>
    </source>
</evidence>
<keyword evidence="5" id="KW-0378">Hydrolase</keyword>
<dbReference type="PANTHER" id="PTHR45650">
    <property type="entry name" value="GDSL-LIKE LIPASE/ACYLHYDROLASE-RELATED"/>
    <property type="match status" value="1"/>
</dbReference>
<proteinExistence type="inferred from homology"/>